<accession>A0AAV2G2A8</accession>
<evidence type="ECO:0000313" key="1">
    <source>
        <dbReference type="EMBL" id="CAL1403928.1"/>
    </source>
</evidence>
<name>A0AAV2G2A8_9ROSI</name>
<evidence type="ECO:0000313" key="2">
    <source>
        <dbReference type="Proteomes" id="UP001497516"/>
    </source>
</evidence>
<dbReference type="AlphaFoldDB" id="A0AAV2G2A8"/>
<dbReference type="EMBL" id="OZ034820">
    <property type="protein sequence ID" value="CAL1403928.1"/>
    <property type="molecule type" value="Genomic_DNA"/>
</dbReference>
<protein>
    <submittedName>
        <fullName evidence="1">Uncharacterized protein</fullName>
    </submittedName>
</protein>
<gene>
    <name evidence="1" type="ORF">LTRI10_LOCUS43824</name>
</gene>
<reference evidence="1 2" key="1">
    <citation type="submission" date="2024-04" db="EMBL/GenBank/DDBJ databases">
        <authorList>
            <person name="Fracassetti M."/>
        </authorList>
    </citation>
    <scope>NUCLEOTIDE SEQUENCE [LARGE SCALE GENOMIC DNA]</scope>
</reference>
<keyword evidence="2" id="KW-1185">Reference proteome</keyword>
<organism evidence="1 2">
    <name type="scientific">Linum trigynum</name>
    <dbReference type="NCBI Taxonomy" id="586398"/>
    <lineage>
        <taxon>Eukaryota</taxon>
        <taxon>Viridiplantae</taxon>
        <taxon>Streptophyta</taxon>
        <taxon>Embryophyta</taxon>
        <taxon>Tracheophyta</taxon>
        <taxon>Spermatophyta</taxon>
        <taxon>Magnoliopsida</taxon>
        <taxon>eudicotyledons</taxon>
        <taxon>Gunneridae</taxon>
        <taxon>Pentapetalae</taxon>
        <taxon>rosids</taxon>
        <taxon>fabids</taxon>
        <taxon>Malpighiales</taxon>
        <taxon>Linaceae</taxon>
        <taxon>Linum</taxon>
    </lineage>
</organism>
<dbReference type="Proteomes" id="UP001497516">
    <property type="component" value="Chromosome 7"/>
</dbReference>
<sequence>MVALAARHNEENGHILEEVCLTYPSGGHVRNHRPPPPGRVVAVAPPWLKKRRGGIVRTCFASLIVSQCSSQIINTVLAILKRKQENSTELAEESVLWTVGWRRLLSTQNP</sequence>
<proteinExistence type="predicted"/>